<dbReference type="RefSeq" id="WP_145283004.1">
    <property type="nucleotide sequence ID" value="NZ_CP036318.1"/>
</dbReference>
<proteinExistence type="inferred from homology"/>
<evidence type="ECO:0000256" key="3">
    <source>
        <dbReference type="ARBA" id="ARBA00022605"/>
    </source>
</evidence>
<dbReference type="InterPro" id="IPR017926">
    <property type="entry name" value="GATASE"/>
</dbReference>
<dbReference type="AlphaFoldDB" id="A0A518IQ55"/>
<gene>
    <name evidence="13" type="primary">hisH1_1</name>
    <name evidence="10" type="synonym">hisH</name>
    <name evidence="13" type="ORF">Mal33_11910</name>
</gene>
<evidence type="ECO:0000256" key="5">
    <source>
        <dbReference type="ARBA" id="ARBA00022962"/>
    </source>
</evidence>
<dbReference type="CDD" id="cd01748">
    <property type="entry name" value="GATase1_IGP_Synthase"/>
    <property type="match status" value="1"/>
</dbReference>
<keyword evidence="13" id="KW-0328">Glycosyltransferase</keyword>
<dbReference type="Proteomes" id="UP000316770">
    <property type="component" value="Chromosome"/>
</dbReference>
<feature type="domain" description="Glutamine amidotransferase" evidence="12">
    <location>
        <begin position="7"/>
        <end position="201"/>
    </location>
</feature>
<evidence type="ECO:0000256" key="8">
    <source>
        <dbReference type="ARBA" id="ARBA00047838"/>
    </source>
</evidence>
<feature type="active site" evidence="10 11">
    <location>
        <position position="186"/>
    </location>
</feature>
<dbReference type="NCBIfam" id="TIGR01855">
    <property type="entry name" value="IMP_synth_hisH"/>
    <property type="match status" value="1"/>
</dbReference>
<keyword evidence="3 10" id="KW-0028">Amino-acid biosynthesis</keyword>
<dbReference type="PANTHER" id="PTHR42701:SF1">
    <property type="entry name" value="IMIDAZOLE GLYCEROL PHOSPHATE SYNTHASE SUBUNIT HISH"/>
    <property type="match status" value="1"/>
</dbReference>
<dbReference type="SUPFAM" id="SSF52317">
    <property type="entry name" value="Class I glutamine amidotransferase-like"/>
    <property type="match status" value="1"/>
</dbReference>
<keyword evidence="14" id="KW-1185">Reference proteome</keyword>
<accession>A0A518IQ55</accession>
<dbReference type="PROSITE" id="PS51273">
    <property type="entry name" value="GATASE_TYPE_1"/>
    <property type="match status" value="1"/>
</dbReference>
<dbReference type="PANTHER" id="PTHR42701">
    <property type="entry name" value="IMIDAZOLE GLYCEROL PHOSPHATE SYNTHASE SUBUNIT HISH"/>
    <property type="match status" value="1"/>
</dbReference>
<protein>
    <recommendedName>
        <fullName evidence="10">Imidazole glycerol phosphate synthase subunit HisH</fullName>
        <ecNumber evidence="10">4.3.2.10</ecNumber>
    </recommendedName>
    <alternativeName>
        <fullName evidence="10">IGP synthase glutaminase subunit</fullName>
        <ecNumber evidence="10">3.5.1.2</ecNumber>
    </alternativeName>
    <alternativeName>
        <fullName evidence="10">IGP synthase subunit HisH</fullName>
    </alternativeName>
    <alternativeName>
        <fullName evidence="10">ImGP synthase subunit HisH</fullName>
        <shortName evidence="10">IGPS subunit HisH</shortName>
    </alternativeName>
</protein>
<name>A0A518IQ55_9BACT</name>
<evidence type="ECO:0000256" key="9">
    <source>
        <dbReference type="ARBA" id="ARBA00049534"/>
    </source>
</evidence>
<evidence type="ECO:0000256" key="6">
    <source>
        <dbReference type="ARBA" id="ARBA00023102"/>
    </source>
</evidence>
<evidence type="ECO:0000259" key="12">
    <source>
        <dbReference type="Pfam" id="PF00117"/>
    </source>
</evidence>
<feature type="active site" description="Nucleophile" evidence="10 11">
    <location>
        <position position="80"/>
    </location>
</feature>
<keyword evidence="13" id="KW-0808">Transferase</keyword>
<evidence type="ECO:0000256" key="11">
    <source>
        <dbReference type="PIRSR" id="PIRSR000495-1"/>
    </source>
</evidence>
<dbReference type="GO" id="GO:0000107">
    <property type="term" value="F:imidazoleglycerol-phosphate synthase activity"/>
    <property type="evidence" value="ECO:0007669"/>
    <property type="project" value="UniProtKB-UniRule"/>
</dbReference>
<dbReference type="GO" id="GO:0004359">
    <property type="term" value="F:glutaminase activity"/>
    <property type="evidence" value="ECO:0007669"/>
    <property type="project" value="UniProtKB-EC"/>
</dbReference>
<dbReference type="Gene3D" id="3.40.50.880">
    <property type="match status" value="1"/>
</dbReference>
<evidence type="ECO:0000256" key="2">
    <source>
        <dbReference type="ARBA" id="ARBA00011152"/>
    </source>
</evidence>
<sequence>MITILSYGSGNVNAIANIFSKEGIPFEIAGNANSLANASKVVLPGVGAFDQTMDLLNESGMRETLDQLVLSERIPVLGVCVGMQVMAKRSDEGIASGLGWIDAVVKQMDTSSLDAKPYLPHMGWNSIHQRQPHRILDGVDEKRGFYFLHSYCFHSSDPANILTTTVYGQEFCSSVVAGNIFGFQFHPEKSHSNGIRLFKNFAEL</sequence>
<evidence type="ECO:0000313" key="13">
    <source>
        <dbReference type="EMBL" id="QDV55221.1"/>
    </source>
</evidence>
<evidence type="ECO:0000256" key="7">
    <source>
        <dbReference type="ARBA" id="ARBA00023239"/>
    </source>
</evidence>
<comment type="catalytic activity">
    <reaction evidence="8 10">
        <text>5-[(5-phospho-1-deoxy-D-ribulos-1-ylimino)methylamino]-1-(5-phospho-beta-D-ribosyl)imidazole-4-carboxamide + L-glutamine = D-erythro-1-(imidazol-4-yl)glycerol 3-phosphate + 5-amino-1-(5-phospho-beta-D-ribosyl)imidazole-4-carboxamide + L-glutamate + H(+)</text>
        <dbReference type="Rhea" id="RHEA:24793"/>
        <dbReference type="ChEBI" id="CHEBI:15378"/>
        <dbReference type="ChEBI" id="CHEBI:29985"/>
        <dbReference type="ChEBI" id="CHEBI:58278"/>
        <dbReference type="ChEBI" id="CHEBI:58359"/>
        <dbReference type="ChEBI" id="CHEBI:58475"/>
        <dbReference type="ChEBI" id="CHEBI:58525"/>
        <dbReference type="EC" id="4.3.2.10"/>
    </reaction>
</comment>
<dbReference type="GO" id="GO:0005737">
    <property type="term" value="C:cytoplasm"/>
    <property type="evidence" value="ECO:0007669"/>
    <property type="project" value="UniProtKB-SubCell"/>
</dbReference>
<evidence type="ECO:0000313" key="14">
    <source>
        <dbReference type="Proteomes" id="UP000316770"/>
    </source>
</evidence>
<comment type="function">
    <text evidence="10">IGPS catalyzes the conversion of PRFAR and glutamine to IGP, AICAR and glutamate. The HisH subunit catalyzes the hydrolysis of glutamine to glutamate and ammonia as part of the synthesis of IGP and AICAR. The resulting ammonia molecule is channeled to the active site of HisF.</text>
</comment>
<dbReference type="UniPathway" id="UPA00031">
    <property type="reaction ID" value="UER00010"/>
</dbReference>
<dbReference type="GO" id="GO:0000105">
    <property type="term" value="P:L-histidine biosynthetic process"/>
    <property type="evidence" value="ECO:0007669"/>
    <property type="project" value="UniProtKB-UniRule"/>
</dbReference>
<comment type="subunit">
    <text evidence="2 10">Heterodimer of HisH and HisF.</text>
</comment>
<evidence type="ECO:0000256" key="4">
    <source>
        <dbReference type="ARBA" id="ARBA00022801"/>
    </source>
</evidence>
<keyword evidence="5 10" id="KW-0315">Glutamine amidotransferase</keyword>
<dbReference type="Pfam" id="PF00117">
    <property type="entry name" value="GATase"/>
    <property type="match status" value="1"/>
</dbReference>
<evidence type="ECO:0000256" key="1">
    <source>
        <dbReference type="ARBA" id="ARBA00005091"/>
    </source>
</evidence>
<comment type="subcellular location">
    <subcellularLocation>
        <location evidence="10">Cytoplasm</location>
    </subcellularLocation>
</comment>
<comment type="pathway">
    <text evidence="1 10">Amino-acid biosynthesis; L-histidine biosynthesis; L-histidine from 5-phospho-alpha-D-ribose 1-diphosphate: step 5/9.</text>
</comment>
<dbReference type="InterPro" id="IPR029062">
    <property type="entry name" value="Class_I_gatase-like"/>
</dbReference>
<dbReference type="GO" id="GO:0016829">
    <property type="term" value="F:lyase activity"/>
    <property type="evidence" value="ECO:0007669"/>
    <property type="project" value="UniProtKB-KW"/>
</dbReference>
<dbReference type="EMBL" id="CP036318">
    <property type="protein sequence ID" value="QDV55221.1"/>
    <property type="molecule type" value="Genomic_DNA"/>
</dbReference>
<dbReference type="InterPro" id="IPR010139">
    <property type="entry name" value="Imidazole-glycPsynth_HisH"/>
</dbReference>
<dbReference type="HAMAP" id="MF_00278">
    <property type="entry name" value="HisH"/>
    <property type="match status" value="1"/>
</dbReference>
<feature type="active site" evidence="10 11">
    <location>
        <position position="188"/>
    </location>
</feature>
<keyword evidence="6 10" id="KW-0368">Histidine biosynthesis</keyword>
<comment type="catalytic activity">
    <reaction evidence="9 10">
        <text>L-glutamine + H2O = L-glutamate + NH4(+)</text>
        <dbReference type="Rhea" id="RHEA:15889"/>
        <dbReference type="ChEBI" id="CHEBI:15377"/>
        <dbReference type="ChEBI" id="CHEBI:28938"/>
        <dbReference type="ChEBI" id="CHEBI:29985"/>
        <dbReference type="ChEBI" id="CHEBI:58359"/>
        <dbReference type="EC" id="3.5.1.2"/>
    </reaction>
</comment>
<dbReference type="EC" id="3.5.1.2" evidence="10"/>
<keyword evidence="7 10" id="KW-0456">Lyase</keyword>
<reference evidence="13 14" key="1">
    <citation type="submission" date="2019-02" db="EMBL/GenBank/DDBJ databases">
        <title>Deep-cultivation of Planctomycetes and their phenomic and genomic characterization uncovers novel biology.</title>
        <authorList>
            <person name="Wiegand S."/>
            <person name="Jogler M."/>
            <person name="Boedeker C."/>
            <person name="Pinto D."/>
            <person name="Vollmers J."/>
            <person name="Rivas-Marin E."/>
            <person name="Kohn T."/>
            <person name="Peeters S.H."/>
            <person name="Heuer A."/>
            <person name="Rast P."/>
            <person name="Oberbeckmann S."/>
            <person name="Bunk B."/>
            <person name="Jeske O."/>
            <person name="Meyerdierks A."/>
            <person name="Storesund J.E."/>
            <person name="Kallscheuer N."/>
            <person name="Luecker S."/>
            <person name="Lage O.M."/>
            <person name="Pohl T."/>
            <person name="Merkel B.J."/>
            <person name="Hornburger P."/>
            <person name="Mueller R.-W."/>
            <person name="Bruemmer F."/>
            <person name="Labrenz M."/>
            <person name="Spormann A.M."/>
            <person name="Op den Camp H."/>
            <person name="Overmann J."/>
            <person name="Amann R."/>
            <person name="Jetten M.S.M."/>
            <person name="Mascher T."/>
            <person name="Medema M.H."/>
            <person name="Devos D.P."/>
            <person name="Kaster A.-K."/>
            <person name="Ovreas L."/>
            <person name="Rohde M."/>
            <person name="Galperin M.Y."/>
            <person name="Jogler C."/>
        </authorList>
    </citation>
    <scope>NUCLEOTIDE SEQUENCE [LARGE SCALE GENOMIC DNA]</scope>
    <source>
        <strain evidence="13 14">Mal33</strain>
    </source>
</reference>
<evidence type="ECO:0000256" key="10">
    <source>
        <dbReference type="HAMAP-Rule" id="MF_00278"/>
    </source>
</evidence>
<dbReference type="EC" id="4.3.2.10" evidence="10"/>
<dbReference type="PIRSF" id="PIRSF000495">
    <property type="entry name" value="Amidotransf_hisH"/>
    <property type="match status" value="1"/>
</dbReference>
<keyword evidence="4 10" id="KW-0378">Hydrolase</keyword>
<keyword evidence="10" id="KW-0963">Cytoplasm</keyword>
<organism evidence="13 14">
    <name type="scientific">Rosistilla oblonga</name>
    <dbReference type="NCBI Taxonomy" id="2527990"/>
    <lineage>
        <taxon>Bacteria</taxon>
        <taxon>Pseudomonadati</taxon>
        <taxon>Planctomycetota</taxon>
        <taxon>Planctomycetia</taxon>
        <taxon>Pirellulales</taxon>
        <taxon>Pirellulaceae</taxon>
        <taxon>Rosistilla</taxon>
    </lineage>
</organism>